<dbReference type="GO" id="GO:0003723">
    <property type="term" value="F:RNA binding"/>
    <property type="evidence" value="ECO:0007669"/>
    <property type="project" value="UniProtKB-UniRule"/>
</dbReference>
<dbReference type="EnsemblPlants" id="AUR62009684-RA">
    <property type="protein sequence ID" value="AUR62009684-RA:cds"/>
    <property type="gene ID" value="AUR62009684"/>
</dbReference>
<accession>A0A803LCU5</accession>
<feature type="compositionally biased region" description="Basic and acidic residues" evidence="2">
    <location>
        <begin position="323"/>
        <end position="336"/>
    </location>
</feature>
<dbReference type="PANTHER" id="PTHR12999">
    <property type="entry name" value="ZINC FINGER RAN-BINDING DOMAIN-CONTAINING PROTEIN 2 ZRANB2-RELATED"/>
    <property type="match status" value="1"/>
</dbReference>
<dbReference type="OMA" id="QRENGSY"/>
<dbReference type="SUPFAM" id="SSF54928">
    <property type="entry name" value="RNA-binding domain, RBD"/>
    <property type="match status" value="1"/>
</dbReference>
<evidence type="ECO:0000256" key="1">
    <source>
        <dbReference type="PROSITE-ProRule" id="PRU00176"/>
    </source>
</evidence>
<reference evidence="4" key="1">
    <citation type="journal article" date="2017" name="Nature">
        <title>The genome of Chenopodium quinoa.</title>
        <authorList>
            <person name="Jarvis D.E."/>
            <person name="Ho Y.S."/>
            <person name="Lightfoot D.J."/>
            <person name="Schmoeckel S.M."/>
            <person name="Li B."/>
            <person name="Borm T.J.A."/>
            <person name="Ohyanagi H."/>
            <person name="Mineta K."/>
            <person name="Michell C.T."/>
            <person name="Saber N."/>
            <person name="Kharbatia N.M."/>
            <person name="Rupper R.R."/>
            <person name="Sharp A.R."/>
            <person name="Dally N."/>
            <person name="Boughton B.A."/>
            <person name="Woo Y.H."/>
            <person name="Gao G."/>
            <person name="Schijlen E.G.W.M."/>
            <person name="Guo X."/>
            <person name="Momin A.A."/>
            <person name="Negrao S."/>
            <person name="Al-Babili S."/>
            <person name="Gehring C."/>
            <person name="Roessner U."/>
            <person name="Jung C."/>
            <person name="Murphy K."/>
            <person name="Arold S.T."/>
            <person name="Gojobori T."/>
            <person name="van der Linden C.G."/>
            <person name="van Loo E.N."/>
            <person name="Jellen E.N."/>
            <person name="Maughan P.J."/>
            <person name="Tester M."/>
        </authorList>
    </citation>
    <scope>NUCLEOTIDE SEQUENCE [LARGE SCALE GENOMIC DNA]</scope>
    <source>
        <strain evidence="4">cv. PI 614886</strain>
    </source>
</reference>
<reference evidence="4" key="2">
    <citation type="submission" date="2021-03" db="UniProtKB">
        <authorList>
            <consortium name="EnsemblPlants"/>
        </authorList>
    </citation>
    <scope>IDENTIFICATION</scope>
</reference>
<feature type="compositionally biased region" description="Gly residues" evidence="2">
    <location>
        <begin position="312"/>
        <end position="322"/>
    </location>
</feature>
<name>A0A803LCU5_CHEQI</name>
<feature type="compositionally biased region" description="Gly residues" evidence="2">
    <location>
        <begin position="149"/>
        <end position="187"/>
    </location>
</feature>
<evidence type="ECO:0000259" key="3">
    <source>
        <dbReference type="PROSITE" id="PS50102"/>
    </source>
</evidence>
<evidence type="ECO:0000313" key="5">
    <source>
        <dbReference type="Proteomes" id="UP000596660"/>
    </source>
</evidence>
<dbReference type="AlphaFoldDB" id="A0A803LCU5"/>
<dbReference type="Proteomes" id="UP000596660">
    <property type="component" value="Unplaced"/>
</dbReference>
<feature type="region of interest" description="Disordered" evidence="2">
    <location>
        <begin position="302"/>
        <end position="345"/>
    </location>
</feature>
<dbReference type="InterPro" id="IPR000504">
    <property type="entry name" value="RRM_dom"/>
</dbReference>
<dbReference type="Pfam" id="PF00076">
    <property type="entry name" value="RRM_1"/>
    <property type="match status" value="1"/>
</dbReference>
<organism evidence="4 5">
    <name type="scientific">Chenopodium quinoa</name>
    <name type="common">Quinoa</name>
    <dbReference type="NCBI Taxonomy" id="63459"/>
    <lineage>
        <taxon>Eukaryota</taxon>
        <taxon>Viridiplantae</taxon>
        <taxon>Streptophyta</taxon>
        <taxon>Embryophyta</taxon>
        <taxon>Tracheophyta</taxon>
        <taxon>Spermatophyta</taxon>
        <taxon>Magnoliopsida</taxon>
        <taxon>eudicotyledons</taxon>
        <taxon>Gunneridae</taxon>
        <taxon>Pentapetalae</taxon>
        <taxon>Caryophyllales</taxon>
        <taxon>Chenopodiaceae</taxon>
        <taxon>Chenopodioideae</taxon>
        <taxon>Atripliceae</taxon>
        <taxon>Chenopodium</taxon>
    </lineage>
</organism>
<protein>
    <recommendedName>
        <fullName evidence="3">RRM domain-containing protein</fullName>
    </recommendedName>
</protein>
<keyword evidence="1" id="KW-0694">RNA-binding</keyword>
<sequence>MYGCGGESNPPPSGGGYGGGYGGGSYGGGDRGGGYGGDRGGGYSGGRGGGGGGGGGGYGGGGRGGGGGYGGNSDSRGGRSGGSRGGSYGDGQGRNDSGYGQAPPAAPSYGGAVPSPYGANPVYGNDSAVPPPTSYTGGPGSYPPSYGAPAGGYGGDASGDYRGAGRGGPPSGGYGGGQRQSSGGYGGDAPTSAEPPKVKQCDENCGDSCDNSRIYISNLPPDVAIEELRELFGSIGIVARIKQKRGYKDQWPYSIKLYTDDSGKNKGDGVLSYEDPSAAHSARGFFNGYDIRGHKINVTMAEKSAPRAPQSFGGGARGGYGGGDRRRDYGGPDRHSHGGNRSRPY</sequence>
<dbReference type="Gene3D" id="3.30.70.330">
    <property type="match status" value="1"/>
</dbReference>
<feature type="compositionally biased region" description="Gly residues" evidence="2">
    <location>
        <begin position="14"/>
        <end position="71"/>
    </location>
</feature>
<keyword evidence="5" id="KW-1185">Reference proteome</keyword>
<dbReference type="InterPro" id="IPR035979">
    <property type="entry name" value="RBD_domain_sf"/>
</dbReference>
<dbReference type="PROSITE" id="PS50102">
    <property type="entry name" value="RRM"/>
    <property type="match status" value="1"/>
</dbReference>
<feature type="region of interest" description="Disordered" evidence="2">
    <location>
        <begin position="1"/>
        <end position="203"/>
    </location>
</feature>
<feature type="domain" description="RRM" evidence="3">
    <location>
        <begin position="212"/>
        <end position="303"/>
    </location>
</feature>
<evidence type="ECO:0000313" key="4">
    <source>
        <dbReference type="EnsemblPlants" id="AUR62009684-RA:cds"/>
    </source>
</evidence>
<dbReference type="CDD" id="cd12280">
    <property type="entry name" value="RRM_FET"/>
    <property type="match status" value="1"/>
</dbReference>
<proteinExistence type="predicted"/>
<feature type="compositionally biased region" description="Gly residues" evidence="2">
    <location>
        <begin position="78"/>
        <end position="92"/>
    </location>
</feature>
<evidence type="ECO:0000256" key="2">
    <source>
        <dbReference type="SAM" id="MobiDB-lite"/>
    </source>
</evidence>
<dbReference type="Gramene" id="AUR62009684-RA">
    <property type="protein sequence ID" value="AUR62009684-RA:cds"/>
    <property type="gene ID" value="AUR62009684"/>
</dbReference>
<dbReference type="PANTHER" id="PTHR12999:SF7">
    <property type="entry name" value="TRANSCRIPTION INITIATION FACTOR TFIID SUBUNIT 15B"/>
    <property type="match status" value="1"/>
</dbReference>
<dbReference type="InterPro" id="IPR012677">
    <property type="entry name" value="Nucleotide-bd_a/b_plait_sf"/>
</dbReference>
<dbReference type="SMART" id="SM00360">
    <property type="entry name" value="RRM"/>
    <property type="match status" value="1"/>
</dbReference>